<dbReference type="RefSeq" id="WP_306744885.1">
    <property type="nucleotide sequence ID" value="NZ_NSDM01000002.1"/>
</dbReference>
<protein>
    <recommendedName>
        <fullName evidence="1">DUF2264 domain-containing protein</fullName>
    </recommendedName>
</protein>
<proteinExistence type="predicted"/>
<name>A0ABU0WWA6_9PSEU</name>
<comment type="caution">
    <text evidence="2">The sequence shown here is derived from an EMBL/GenBank/DDBJ whole genome shotgun (WGS) entry which is preliminary data.</text>
</comment>
<accession>A0ABU0WWA6</accession>
<dbReference type="InterPro" id="IPR016624">
    <property type="entry name" value="UCP014753"/>
</dbReference>
<keyword evidence="3" id="KW-1185">Reference proteome</keyword>
<evidence type="ECO:0000313" key="3">
    <source>
        <dbReference type="Proteomes" id="UP001225605"/>
    </source>
</evidence>
<dbReference type="EMBL" id="NSDM01000002">
    <property type="protein sequence ID" value="MDQ2583773.1"/>
    <property type="molecule type" value="Genomic_DNA"/>
</dbReference>
<dbReference type="PANTHER" id="PTHR35339">
    <property type="entry name" value="LINALOOL DEHYDRATASE_ISOMERASE DOMAIN-CONTAINING PROTEIN"/>
    <property type="match status" value="1"/>
</dbReference>
<dbReference type="PANTHER" id="PTHR35339:SF4">
    <property type="entry name" value="LINALOOL DEHYDRATASE_ISOMERASE DOMAIN-CONTAINING PROTEIN"/>
    <property type="match status" value="1"/>
</dbReference>
<evidence type="ECO:0000259" key="1">
    <source>
        <dbReference type="Pfam" id="PF10022"/>
    </source>
</evidence>
<sequence>MSAALSPLTGWTREHWAALADRLLLAVRPHASPHRARVAPPGPAGGYGADVDGLEGFARTFLAAGFRLAGEDGRDPLDLAGWYAGGLAAGTDPGSSERWPRPEEHAQAKVEAASIALVLDLTRPWLWDLLDDGVRERVVDYLSAVVGDDTYPRCNWVWFRIVVETFLRSVGGPWRAGDVEADLAAHDSFHRGDGWFADGDERAFDHYGGWALHLYPVLWARMRGAADLVDRSALDTARLDRYLTDYAHLVGGDGGPLVQGRSLAYRFAAAAPFWAGALAGVPSTGPGLLRRAASGIVAHFADRGAPDDRGLLTLGWHGEWPRLAQSYSGPSSPYWAAKGLLGLALPADHPVWTAVEEPLPVERADRTWVAAPPGWLVSATRADGLVRVVNHGTDHEVEGSSAGDSPLYARLGYSTATAPLLSERAWTSPLDQSVVLLDDTGVATHRAGMRTLFTRQVGDAAYGASVARAHRVVPEPGQRDHGSGRRGAAHDVALVTTASVVRGGWEVRCARVDPLPGTPIVATALRIGGWPLAGDPTTTTGPRRAGARAGDLCSVLVAHRGLDRVGVHTEHDASPLGQRSATPWAAGDVVAGRWAVAVIGLHAHRPHAHRPPAREPHGDAPDVALDRGTGRVVVRWPDGTTTAVDLPHDD</sequence>
<organism evidence="2 3">
    <name type="scientific">Saccharothrix yanglingensis</name>
    <dbReference type="NCBI Taxonomy" id="659496"/>
    <lineage>
        <taxon>Bacteria</taxon>
        <taxon>Bacillati</taxon>
        <taxon>Actinomycetota</taxon>
        <taxon>Actinomycetes</taxon>
        <taxon>Pseudonocardiales</taxon>
        <taxon>Pseudonocardiaceae</taxon>
        <taxon>Saccharothrix</taxon>
    </lineage>
</organism>
<evidence type="ECO:0000313" key="2">
    <source>
        <dbReference type="EMBL" id="MDQ2583773.1"/>
    </source>
</evidence>
<gene>
    <name evidence="2" type="ORF">CKY47_07185</name>
</gene>
<feature type="domain" description="DUF2264" evidence="1">
    <location>
        <begin position="12"/>
        <end position="359"/>
    </location>
</feature>
<dbReference type="InterPro" id="IPR049349">
    <property type="entry name" value="DUF2264_N"/>
</dbReference>
<dbReference type="Pfam" id="PF10022">
    <property type="entry name" value="DUF2264"/>
    <property type="match status" value="1"/>
</dbReference>
<dbReference type="Proteomes" id="UP001225605">
    <property type="component" value="Unassembled WGS sequence"/>
</dbReference>
<reference evidence="2 3" key="1">
    <citation type="submission" date="2017-06" db="EMBL/GenBank/DDBJ databases">
        <title>Cultured bacterium strain Saccharothrix yanglingensis Hhs.015.</title>
        <authorList>
            <person name="Xia Y."/>
        </authorList>
    </citation>
    <scope>NUCLEOTIDE SEQUENCE [LARGE SCALE GENOMIC DNA]</scope>
    <source>
        <strain evidence="2 3">Hhs.015</strain>
    </source>
</reference>